<dbReference type="Proteomes" id="UP001243330">
    <property type="component" value="Unassembled WGS sequence"/>
</dbReference>
<dbReference type="AlphaFoldDB" id="A0AAD9EMZ0"/>
<organism evidence="1 2">
    <name type="scientific">Colletotrichum chrysophilum</name>
    <dbReference type="NCBI Taxonomy" id="1836956"/>
    <lineage>
        <taxon>Eukaryota</taxon>
        <taxon>Fungi</taxon>
        <taxon>Dikarya</taxon>
        <taxon>Ascomycota</taxon>
        <taxon>Pezizomycotina</taxon>
        <taxon>Sordariomycetes</taxon>
        <taxon>Hypocreomycetidae</taxon>
        <taxon>Glomerellales</taxon>
        <taxon>Glomerellaceae</taxon>
        <taxon>Colletotrichum</taxon>
        <taxon>Colletotrichum gloeosporioides species complex</taxon>
    </lineage>
</organism>
<gene>
    <name evidence="1" type="ORF">CCHR01_02796</name>
</gene>
<sequence length="271" mass="30886">MVYQRLDTPRTACTSTCGVLQRGMGTFRHENQPMRRDPRDYCHRCLRTFRAIDHRRCMCCSKDVVGIVTTDNTQGGHGLLPAGTVRYQHAPTVWRRGQRTLRLQEEIIKVFTDQSIFAWDSPKDDPLYTMLAPSPAAFRHCHKVKRDLLGEQKSHPRHREFTITNFGLNISLPLLVQNQRTYFGALNCIYPEMHDKLICIPLSVPGSMPTGVFVRDGSRGVIMIPRRYFPTEPTSIYVPRDGDILRGMRLPIAPPPKTRVRAGLMSAVSVK</sequence>
<reference evidence="1" key="1">
    <citation type="submission" date="2023-01" db="EMBL/GenBank/DDBJ databases">
        <title>Colletotrichum chrysophilum M932 genome sequence.</title>
        <authorList>
            <person name="Baroncelli R."/>
        </authorList>
    </citation>
    <scope>NUCLEOTIDE SEQUENCE</scope>
    <source>
        <strain evidence="1">M932</strain>
    </source>
</reference>
<dbReference type="EMBL" id="JAQOWY010000035">
    <property type="protein sequence ID" value="KAK1854520.1"/>
    <property type="molecule type" value="Genomic_DNA"/>
</dbReference>
<keyword evidence="2" id="KW-1185">Reference proteome</keyword>
<proteinExistence type="predicted"/>
<name>A0AAD9EMZ0_9PEZI</name>
<protein>
    <submittedName>
        <fullName evidence="1">HET domain-containing protein</fullName>
    </submittedName>
</protein>
<accession>A0AAD9EMZ0</accession>
<evidence type="ECO:0000313" key="1">
    <source>
        <dbReference type="EMBL" id="KAK1854520.1"/>
    </source>
</evidence>
<evidence type="ECO:0000313" key="2">
    <source>
        <dbReference type="Proteomes" id="UP001243330"/>
    </source>
</evidence>
<comment type="caution">
    <text evidence="1">The sequence shown here is derived from an EMBL/GenBank/DDBJ whole genome shotgun (WGS) entry which is preliminary data.</text>
</comment>